<evidence type="ECO:0000256" key="1">
    <source>
        <dbReference type="ARBA" id="ARBA00023157"/>
    </source>
</evidence>
<gene>
    <name evidence="3" type="ORF">CYMTET_56272</name>
</gene>
<reference evidence="3 4" key="1">
    <citation type="journal article" date="2015" name="Genome Biol. Evol.">
        <title>Comparative Genomics of a Bacterivorous Green Alga Reveals Evolutionary Causalities and Consequences of Phago-Mixotrophic Mode of Nutrition.</title>
        <authorList>
            <person name="Burns J.A."/>
            <person name="Paasch A."/>
            <person name="Narechania A."/>
            <person name="Kim E."/>
        </authorList>
    </citation>
    <scope>NUCLEOTIDE SEQUENCE [LARGE SCALE GENOMIC DNA]</scope>
    <source>
        <strain evidence="3 4">PLY_AMNH</strain>
    </source>
</reference>
<feature type="domain" description="Thioredoxin" evidence="2">
    <location>
        <begin position="1"/>
        <end position="125"/>
    </location>
</feature>
<comment type="caution">
    <text evidence="3">The sequence shown here is derived from an EMBL/GenBank/DDBJ whole genome shotgun (WGS) entry which is preliminary data.</text>
</comment>
<dbReference type="Proteomes" id="UP001190700">
    <property type="component" value="Unassembled WGS sequence"/>
</dbReference>
<dbReference type="EMBL" id="LGRX02035715">
    <property type="protein sequence ID" value="KAK3233426.1"/>
    <property type="molecule type" value="Genomic_DNA"/>
</dbReference>
<proteinExistence type="predicted"/>
<keyword evidence="4" id="KW-1185">Reference proteome</keyword>
<dbReference type="SUPFAM" id="SSF52833">
    <property type="entry name" value="Thioredoxin-like"/>
    <property type="match status" value="1"/>
</dbReference>
<dbReference type="CDD" id="cd02947">
    <property type="entry name" value="TRX_family"/>
    <property type="match status" value="1"/>
</dbReference>
<dbReference type="InterPro" id="IPR013766">
    <property type="entry name" value="Thioredoxin_domain"/>
</dbReference>
<evidence type="ECO:0000313" key="3">
    <source>
        <dbReference type="EMBL" id="KAK3233426.1"/>
    </source>
</evidence>
<dbReference type="PROSITE" id="PS00194">
    <property type="entry name" value="THIOREDOXIN_1"/>
    <property type="match status" value="1"/>
</dbReference>
<dbReference type="AlphaFoldDB" id="A0AAE0BB98"/>
<accession>A0AAE0BB98</accession>
<dbReference type="PANTHER" id="PTHR46115">
    <property type="entry name" value="THIOREDOXIN-LIKE PROTEIN 1"/>
    <property type="match status" value="1"/>
</dbReference>
<dbReference type="InterPro" id="IPR017937">
    <property type="entry name" value="Thioredoxin_CS"/>
</dbReference>
<dbReference type="PROSITE" id="PS51352">
    <property type="entry name" value="THIOREDOXIN_2"/>
    <property type="match status" value="1"/>
</dbReference>
<name>A0AAE0BB98_9CHLO</name>
<protein>
    <recommendedName>
        <fullName evidence="2">Thioredoxin domain-containing protein</fullName>
    </recommendedName>
</protein>
<evidence type="ECO:0000259" key="2">
    <source>
        <dbReference type="PROSITE" id="PS51352"/>
    </source>
</evidence>
<dbReference type="PRINTS" id="PR00421">
    <property type="entry name" value="THIOREDOXIN"/>
</dbReference>
<keyword evidence="1" id="KW-1015">Disulfide bond</keyword>
<dbReference type="Pfam" id="PF00085">
    <property type="entry name" value="Thioredoxin"/>
    <property type="match status" value="1"/>
</dbReference>
<organism evidence="3 4">
    <name type="scientific">Cymbomonas tetramitiformis</name>
    <dbReference type="NCBI Taxonomy" id="36881"/>
    <lineage>
        <taxon>Eukaryota</taxon>
        <taxon>Viridiplantae</taxon>
        <taxon>Chlorophyta</taxon>
        <taxon>Pyramimonadophyceae</taxon>
        <taxon>Pyramimonadales</taxon>
        <taxon>Pyramimonadaceae</taxon>
        <taxon>Cymbomonas</taxon>
    </lineage>
</organism>
<dbReference type="Gene3D" id="3.40.30.10">
    <property type="entry name" value="Glutaredoxin"/>
    <property type="match status" value="1"/>
</dbReference>
<dbReference type="InterPro" id="IPR036249">
    <property type="entry name" value="Thioredoxin-like_sf"/>
</dbReference>
<evidence type="ECO:0000313" key="4">
    <source>
        <dbReference type="Proteomes" id="UP001190700"/>
    </source>
</evidence>
<sequence>MRFVVKAFQSNVPEIAGNVQTVKHQGDYDEFIRKAAEDKRLVLVDFYANWCPPCKKLAPGYAKLSEEFLEPLFLKVDVDQSKDVSKSCGIKCMPTVLAYSDGKVVEKLEGATLNKIQDVITNLPTTPSGIRLFMQHDDEDTDWAAFRVSPAYIPGKKTN</sequence>